<protein>
    <recommendedName>
        <fullName evidence="1">Oxidoreductase-like domain-containing protein</fullName>
    </recommendedName>
</protein>
<feature type="domain" description="Oxidoreductase-like" evidence="1">
    <location>
        <begin position="8"/>
        <end position="48"/>
    </location>
</feature>
<evidence type="ECO:0000313" key="3">
    <source>
        <dbReference type="Proteomes" id="UP001500547"/>
    </source>
</evidence>
<sequence>MQTMSDSAPTPPREPDPLDCCGNECGDACVWTLYYAARKQYEADLEAWQIAQLSAEP</sequence>
<organism evidence="2 3">
    <name type="scientific">Viridibacterium curvum</name>
    <dbReference type="NCBI Taxonomy" id="1101404"/>
    <lineage>
        <taxon>Bacteria</taxon>
        <taxon>Pseudomonadati</taxon>
        <taxon>Pseudomonadota</taxon>
        <taxon>Betaproteobacteria</taxon>
        <taxon>Rhodocyclales</taxon>
        <taxon>Rhodocyclaceae</taxon>
        <taxon>Viridibacterium</taxon>
    </lineage>
</organism>
<proteinExistence type="predicted"/>
<comment type="caution">
    <text evidence="2">The sequence shown here is derived from an EMBL/GenBank/DDBJ whole genome shotgun (WGS) entry which is preliminary data.</text>
</comment>
<keyword evidence="3" id="KW-1185">Reference proteome</keyword>
<dbReference type="InterPro" id="IPR019180">
    <property type="entry name" value="Oxidoreductase-like_N"/>
</dbReference>
<dbReference type="EMBL" id="BAABLD010000015">
    <property type="protein sequence ID" value="GAA5169901.1"/>
    <property type="molecule type" value="Genomic_DNA"/>
</dbReference>
<reference evidence="3" key="1">
    <citation type="journal article" date="2019" name="Int. J. Syst. Evol. Microbiol.">
        <title>The Global Catalogue of Microorganisms (GCM) 10K type strain sequencing project: providing services to taxonomists for standard genome sequencing and annotation.</title>
        <authorList>
            <consortium name="The Broad Institute Genomics Platform"/>
            <consortium name="The Broad Institute Genome Sequencing Center for Infectious Disease"/>
            <person name="Wu L."/>
            <person name="Ma J."/>
        </authorList>
    </citation>
    <scope>NUCLEOTIDE SEQUENCE [LARGE SCALE GENOMIC DNA]</scope>
    <source>
        <strain evidence="3">JCM 18715</strain>
    </source>
</reference>
<gene>
    <name evidence="2" type="ORF">GCM10025770_32050</name>
</gene>
<evidence type="ECO:0000313" key="2">
    <source>
        <dbReference type="EMBL" id="GAA5169901.1"/>
    </source>
</evidence>
<dbReference type="Pfam" id="PF09791">
    <property type="entry name" value="Oxidored-like"/>
    <property type="match status" value="1"/>
</dbReference>
<accession>A0ABP9R012</accession>
<dbReference type="Proteomes" id="UP001500547">
    <property type="component" value="Unassembled WGS sequence"/>
</dbReference>
<name>A0ABP9R012_9RHOO</name>
<evidence type="ECO:0000259" key="1">
    <source>
        <dbReference type="Pfam" id="PF09791"/>
    </source>
</evidence>